<dbReference type="SUPFAM" id="SSF63829">
    <property type="entry name" value="Calcium-dependent phosphotriesterase"/>
    <property type="match status" value="1"/>
</dbReference>
<evidence type="ECO:0000259" key="2">
    <source>
        <dbReference type="Pfam" id="PF13449"/>
    </source>
</evidence>
<dbReference type="PANTHER" id="PTHR37957:SF1">
    <property type="entry name" value="PHYTASE-LIKE DOMAIN-CONTAINING PROTEIN"/>
    <property type="match status" value="1"/>
</dbReference>
<accession>A0A6J4RBI7</accession>
<dbReference type="GO" id="GO:0008889">
    <property type="term" value="F:glycerophosphodiester phosphodiesterase activity"/>
    <property type="evidence" value="ECO:0007669"/>
    <property type="project" value="UniProtKB-EC"/>
</dbReference>
<dbReference type="InterPro" id="IPR004843">
    <property type="entry name" value="Calcineurin-like_PHP"/>
</dbReference>
<protein>
    <submittedName>
        <fullName evidence="3">Glycerophosphoryl diester phosphodiesterase</fullName>
        <ecNumber evidence="3">3.1.4.46</ecNumber>
    </submittedName>
</protein>
<feature type="domain" description="Calcineurin-like phosphoesterase" evidence="1">
    <location>
        <begin position="348"/>
        <end position="464"/>
    </location>
</feature>
<reference evidence="3" key="1">
    <citation type="submission" date="2020-02" db="EMBL/GenBank/DDBJ databases">
        <authorList>
            <person name="Meier V. D."/>
        </authorList>
    </citation>
    <scope>NUCLEOTIDE SEQUENCE</scope>
    <source>
        <strain evidence="3">AVDCRST_MAG13</strain>
    </source>
</reference>
<keyword evidence="3" id="KW-0378">Hydrolase</keyword>
<dbReference type="InterPro" id="IPR027372">
    <property type="entry name" value="Phytase-like_dom"/>
</dbReference>
<organism evidence="3">
    <name type="scientific">uncultured Solirubrobacteraceae bacterium</name>
    <dbReference type="NCBI Taxonomy" id="1162706"/>
    <lineage>
        <taxon>Bacteria</taxon>
        <taxon>Bacillati</taxon>
        <taxon>Actinomycetota</taxon>
        <taxon>Thermoleophilia</taxon>
        <taxon>Solirubrobacterales</taxon>
        <taxon>Solirubrobacteraceae</taxon>
        <taxon>environmental samples</taxon>
    </lineage>
</organism>
<dbReference type="EC" id="3.1.4.46" evidence="3"/>
<dbReference type="Pfam" id="PF00149">
    <property type="entry name" value="Metallophos"/>
    <property type="match status" value="1"/>
</dbReference>
<proteinExistence type="predicted"/>
<name>A0A6J4RBI7_9ACTN</name>
<feature type="domain" description="Phytase-like" evidence="2">
    <location>
        <begin position="5"/>
        <end position="303"/>
    </location>
</feature>
<dbReference type="SUPFAM" id="SSF56300">
    <property type="entry name" value="Metallo-dependent phosphatases"/>
    <property type="match status" value="1"/>
</dbReference>
<dbReference type="EMBL" id="CADCVO010000052">
    <property type="protein sequence ID" value="CAA9469485.1"/>
    <property type="molecule type" value="Genomic_DNA"/>
</dbReference>
<dbReference type="AlphaFoldDB" id="A0A6J4RBI7"/>
<evidence type="ECO:0000313" key="3">
    <source>
        <dbReference type="EMBL" id="CAA9469485.1"/>
    </source>
</evidence>
<evidence type="ECO:0000259" key="1">
    <source>
        <dbReference type="Pfam" id="PF00149"/>
    </source>
</evidence>
<sequence length="635" mass="69638">MDAGERNTYWAMPDNGFGSRANSRSFLLRVYLVRADLETRRGGSGDVEILDWITLRDPDRKVPWALVNQDTPQRLLTGGDLDLESMRVDRNGDLWFGEEFGPFLVHTDATGKVLEAPIPLPGVRSPDFPADAPGAGAANLGRSNGFEGMAISRDGRTLYPILEGAVAGDDPRLRRLYTFDIDARRYAPGFTRYEVAEPGFLVSDLTRLDDRRFIALERDNLEGLAARHKKAFVIDPRLRTAGEVLVKREVVDLLALRDPSGISLPGRPGDVGLGDPFSMPYVTIESVLPLGGNRVAFVNDTNFGSRGRNPGLPDPSDFIVVRVPGLEGFRQDRHVLSRPPGAREASTLAVLGDTPYGDAQRAQFPALVAAVDADPEVEAVLHLGDVKSGSTTCSDERFADLRALFDTFDDPFVLTPGDNDWTDCHRATNGGYLPTERLARLREVFFPEPGRALGGGTLELSSQAREEGRGEFVENRLWTDSRAVFSTVHVVGSNNGLAPWFGAAETAEQRDLRLAEVQRRTAAALAWIDRTFDLAGAQDARGVVLAMQADTFVPGADRAGFAAIVDRIADRARRFGGPVLLLQGDTHEYLSDRPLADAPNVARVVVEGETAAEWLRLRVDPRADEVFTWERRMVP</sequence>
<dbReference type="PANTHER" id="PTHR37957">
    <property type="entry name" value="BLR7070 PROTEIN"/>
    <property type="match status" value="1"/>
</dbReference>
<dbReference type="Pfam" id="PF13449">
    <property type="entry name" value="Phytase-like"/>
    <property type="match status" value="1"/>
</dbReference>
<dbReference type="InterPro" id="IPR029052">
    <property type="entry name" value="Metallo-depent_PP-like"/>
</dbReference>
<gene>
    <name evidence="3" type="ORF">AVDCRST_MAG13-359</name>
</gene>